<proteinExistence type="predicted"/>
<protein>
    <recommendedName>
        <fullName evidence="1">Carboxymuconolactone decarboxylase-like domain-containing protein</fullName>
    </recommendedName>
</protein>
<evidence type="ECO:0000313" key="3">
    <source>
        <dbReference type="Proteomes" id="UP001235064"/>
    </source>
</evidence>
<dbReference type="RefSeq" id="WP_286287859.1">
    <property type="nucleotide sequence ID" value="NZ_JASXSZ010000002.1"/>
</dbReference>
<name>A0ABT7MX07_9MICO</name>
<dbReference type="InterPro" id="IPR003779">
    <property type="entry name" value="CMD-like"/>
</dbReference>
<reference evidence="2 3" key="1">
    <citation type="submission" date="2023-06" db="EMBL/GenBank/DDBJ databases">
        <title>Microbacterium sp. nov., isolated from a waste landfill.</title>
        <authorList>
            <person name="Wen W."/>
        </authorList>
    </citation>
    <scope>NUCLEOTIDE SEQUENCE [LARGE SCALE GENOMIC DNA]</scope>
    <source>
        <strain evidence="2 3">ASV49</strain>
    </source>
</reference>
<keyword evidence="3" id="KW-1185">Reference proteome</keyword>
<dbReference type="SUPFAM" id="SSF69118">
    <property type="entry name" value="AhpD-like"/>
    <property type="match status" value="1"/>
</dbReference>
<evidence type="ECO:0000259" key="1">
    <source>
        <dbReference type="Pfam" id="PF02627"/>
    </source>
</evidence>
<dbReference type="Pfam" id="PF02627">
    <property type="entry name" value="CMD"/>
    <property type="match status" value="1"/>
</dbReference>
<gene>
    <name evidence="2" type="ORF">QSV35_06520</name>
</gene>
<comment type="caution">
    <text evidence="2">The sequence shown here is derived from an EMBL/GenBank/DDBJ whole genome shotgun (WGS) entry which is preliminary data.</text>
</comment>
<dbReference type="EMBL" id="JASXSZ010000002">
    <property type="protein sequence ID" value="MDL9978979.1"/>
    <property type="molecule type" value="Genomic_DNA"/>
</dbReference>
<accession>A0ABT7MX07</accession>
<evidence type="ECO:0000313" key="2">
    <source>
        <dbReference type="EMBL" id="MDL9978979.1"/>
    </source>
</evidence>
<organism evidence="2 3">
    <name type="scientific">Microbacterium candidum</name>
    <dbReference type="NCBI Taxonomy" id="3041922"/>
    <lineage>
        <taxon>Bacteria</taxon>
        <taxon>Bacillati</taxon>
        <taxon>Actinomycetota</taxon>
        <taxon>Actinomycetes</taxon>
        <taxon>Micrococcales</taxon>
        <taxon>Microbacteriaceae</taxon>
        <taxon>Microbacterium</taxon>
    </lineage>
</organism>
<dbReference type="InterPro" id="IPR029032">
    <property type="entry name" value="AhpD-like"/>
</dbReference>
<feature type="domain" description="Carboxymuconolactone decarboxylase-like" evidence="1">
    <location>
        <begin position="32"/>
        <end position="106"/>
    </location>
</feature>
<dbReference type="Proteomes" id="UP001235064">
    <property type="component" value="Unassembled WGS sequence"/>
</dbReference>
<sequence>MTDTTGSERPDELTIDPRELLIRLCIDDPRLRYRFGEHPSTVLDSRTAALVRMAALIAAAAPPSSLRAGVDDAIASGASTAEIVGALEAVVAITGLPRAVAAAPAIAATLGFDDELADQ</sequence>
<dbReference type="Gene3D" id="1.20.1290.10">
    <property type="entry name" value="AhpD-like"/>
    <property type="match status" value="1"/>
</dbReference>